<evidence type="ECO:0000313" key="1">
    <source>
        <dbReference type="EMBL" id="KAH3880827.1"/>
    </source>
</evidence>
<proteinExistence type="predicted"/>
<accession>A0A9D4MT80</accession>
<organism evidence="1 2">
    <name type="scientific">Dreissena polymorpha</name>
    <name type="common">Zebra mussel</name>
    <name type="synonym">Mytilus polymorpha</name>
    <dbReference type="NCBI Taxonomy" id="45954"/>
    <lineage>
        <taxon>Eukaryota</taxon>
        <taxon>Metazoa</taxon>
        <taxon>Spiralia</taxon>
        <taxon>Lophotrochozoa</taxon>
        <taxon>Mollusca</taxon>
        <taxon>Bivalvia</taxon>
        <taxon>Autobranchia</taxon>
        <taxon>Heteroconchia</taxon>
        <taxon>Euheterodonta</taxon>
        <taxon>Imparidentia</taxon>
        <taxon>Neoheterodontei</taxon>
        <taxon>Myida</taxon>
        <taxon>Dreissenoidea</taxon>
        <taxon>Dreissenidae</taxon>
        <taxon>Dreissena</taxon>
    </lineage>
</organism>
<dbReference type="Proteomes" id="UP000828390">
    <property type="component" value="Unassembled WGS sequence"/>
</dbReference>
<reference evidence="1" key="2">
    <citation type="submission" date="2020-11" db="EMBL/GenBank/DDBJ databases">
        <authorList>
            <person name="McCartney M.A."/>
            <person name="Auch B."/>
            <person name="Kono T."/>
            <person name="Mallez S."/>
            <person name="Becker A."/>
            <person name="Gohl D.M."/>
            <person name="Silverstein K.A.T."/>
            <person name="Koren S."/>
            <person name="Bechman K.B."/>
            <person name="Herman A."/>
            <person name="Abrahante J.E."/>
            <person name="Garbe J."/>
        </authorList>
    </citation>
    <scope>NUCLEOTIDE SEQUENCE</scope>
    <source>
        <strain evidence="1">Duluth1</strain>
        <tissue evidence="1">Whole animal</tissue>
    </source>
</reference>
<name>A0A9D4MT80_DREPO</name>
<protein>
    <submittedName>
        <fullName evidence="1">Uncharacterized protein</fullName>
    </submittedName>
</protein>
<dbReference type="EMBL" id="JAIWYP010000001">
    <property type="protein sequence ID" value="KAH3880827.1"/>
    <property type="molecule type" value="Genomic_DNA"/>
</dbReference>
<reference evidence="1" key="1">
    <citation type="journal article" date="2019" name="bioRxiv">
        <title>The Genome of the Zebra Mussel, Dreissena polymorpha: A Resource for Invasive Species Research.</title>
        <authorList>
            <person name="McCartney M.A."/>
            <person name="Auch B."/>
            <person name="Kono T."/>
            <person name="Mallez S."/>
            <person name="Zhang Y."/>
            <person name="Obille A."/>
            <person name="Becker A."/>
            <person name="Abrahante J.E."/>
            <person name="Garbe J."/>
            <person name="Badalamenti J.P."/>
            <person name="Herman A."/>
            <person name="Mangelson H."/>
            <person name="Liachko I."/>
            <person name="Sullivan S."/>
            <person name="Sone E.D."/>
            <person name="Koren S."/>
            <person name="Silverstein K.A.T."/>
            <person name="Beckman K.B."/>
            <person name="Gohl D.M."/>
        </authorList>
    </citation>
    <scope>NUCLEOTIDE SEQUENCE</scope>
    <source>
        <strain evidence="1">Duluth1</strain>
        <tissue evidence="1">Whole animal</tissue>
    </source>
</reference>
<sequence length="63" mass="6956">MMDNFKGPLVAVVGVHGGKRDCHHTCQVGLYRARTILIVFNCKCCVWLCYMASGFCQGSLTIC</sequence>
<dbReference type="AlphaFoldDB" id="A0A9D4MT80"/>
<comment type="caution">
    <text evidence="1">The sequence shown here is derived from an EMBL/GenBank/DDBJ whole genome shotgun (WGS) entry which is preliminary data.</text>
</comment>
<evidence type="ECO:0000313" key="2">
    <source>
        <dbReference type="Proteomes" id="UP000828390"/>
    </source>
</evidence>
<gene>
    <name evidence="1" type="ORF">DPMN_004749</name>
</gene>
<keyword evidence="2" id="KW-1185">Reference proteome</keyword>